<dbReference type="InterPro" id="IPR011990">
    <property type="entry name" value="TPR-like_helical_dom_sf"/>
</dbReference>
<feature type="signal peptide" evidence="5">
    <location>
        <begin position="1"/>
        <end position="28"/>
    </location>
</feature>
<name>A0A134BAG5_9PORP</name>
<dbReference type="Proteomes" id="UP000070224">
    <property type="component" value="Unassembled WGS sequence"/>
</dbReference>
<evidence type="ECO:0000256" key="2">
    <source>
        <dbReference type="ARBA" id="ARBA00022803"/>
    </source>
</evidence>
<evidence type="ECO:0000256" key="3">
    <source>
        <dbReference type="PROSITE-ProRule" id="PRU00339"/>
    </source>
</evidence>
<keyword evidence="2 3" id="KW-0802">TPR repeat</keyword>
<evidence type="ECO:0000256" key="5">
    <source>
        <dbReference type="SAM" id="SignalP"/>
    </source>
</evidence>
<dbReference type="SMART" id="SM00028">
    <property type="entry name" value="TPR"/>
    <property type="match status" value="5"/>
</dbReference>
<organism evidence="6 7">
    <name type="scientific">Porphyromonas somerae</name>
    <dbReference type="NCBI Taxonomy" id="322095"/>
    <lineage>
        <taxon>Bacteria</taxon>
        <taxon>Pseudomonadati</taxon>
        <taxon>Bacteroidota</taxon>
        <taxon>Bacteroidia</taxon>
        <taxon>Bacteroidales</taxon>
        <taxon>Porphyromonadaceae</taxon>
        <taxon>Porphyromonas</taxon>
    </lineage>
</organism>
<proteinExistence type="predicted"/>
<feature type="chain" id="PRO_5007462277" evidence="5">
    <location>
        <begin position="29"/>
        <end position="288"/>
    </location>
</feature>
<sequence length="288" mass="32461">MTRSRQIIPFTLIALFVGLFFAPLHASAQEQTTQAIDSTRYPRLIDSCFTAGNRGDYAAAEAFLAEALRLNPPAALQPMLLNNLGGLQLLQGKDDAALLSFSSALSKDPHEATTRFNRAKLFVQRKEYKAALTDFALLLSDHPKNELYRYQRAMVYLLTKEYDLAEADLKTIIEENDGSLKARIGYALLETMRGRYDEAERLYAFLTDKLPKNAEVLEGRARMYMAKGMRGFAQRDIRQAFELLGGRAPATLYRLRAELNTTLGNTKEAAEDLRRAEELENPKNTAKR</sequence>
<feature type="region of interest" description="Disordered" evidence="4">
    <location>
        <begin position="266"/>
        <end position="288"/>
    </location>
</feature>
<dbReference type="STRING" id="322095.HMPREF3185_00720"/>
<evidence type="ECO:0000313" key="7">
    <source>
        <dbReference type="Proteomes" id="UP000070224"/>
    </source>
</evidence>
<gene>
    <name evidence="6" type="ORF">HMPREF3185_00720</name>
</gene>
<keyword evidence="1" id="KW-0677">Repeat</keyword>
<dbReference type="InterPro" id="IPR019734">
    <property type="entry name" value="TPR_rpt"/>
</dbReference>
<dbReference type="PANTHER" id="PTHR44858:SF1">
    <property type="entry name" value="UDP-N-ACETYLGLUCOSAMINE--PEPTIDE N-ACETYLGLUCOSAMINYLTRANSFERASE SPINDLY-RELATED"/>
    <property type="match status" value="1"/>
</dbReference>
<dbReference type="Gene3D" id="1.25.40.10">
    <property type="entry name" value="Tetratricopeptide repeat domain"/>
    <property type="match status" value="1"/>
</dbReference>
<feature type="compositionally biased region" description="Basic and acidic residues" evidence="4">
    <location>
        <begin position="268"/>
        <end position="281"/>
    </location>
</feature>
<accession>A0A134BAG5</accession>
<dbReference type="Pfam" id="PF14559">
    <property type="entry name" value="TPR_19"/>
    <property type="match status" value="1"/>
</dbReference>
<dbReference type="PATRIC" id="fig|322095.3.peg.710"/>
<feature type="repeat" description="TPR" evidence="3">
    <location>
        <begin position="78"/>
        <end position="111"/>
    </location>
</feature>
<keyword evidence="7" id="KW-1185">Reference proteome</keyword>
<dbReference type="EMBL" id="LSDK01000051">
    <property type="protein sequence ID" value="KXB76961.1"/>
    <property type="molecule type" value="Genomic_DNA"/>
</dbReference>
<dbReference type="InterPro" id="IPR050498">
    <property type="entry name" value="Ycf3"/>
</dbReference>
<evidence type="ECO:0000313" key="6">
    <source>
        <dbReference type="EMBL" id="KXB76961.1"/>
    </source>
</evidence>
<dbReference type="PANTHER" id="PTHR44858">
    <property type="entry name" value="TETRATRICOPEPTIDE REPEAT PROTEIN 6"/>
    <property type="match status" value="1"/>
</dbReference>
<dbReference type="RefSeq" id="WP_060935155.1">
    <property type="nucleotide sequence ID" value="NZ_KQ960433.1"/>
</dbReference>
<dbReference type="OrthoDB" id="1013907at2"/>
<comment type="caution">
    <text evidence="6">The sequence shown here is derived from an EMBL/GenBank/DDBJ whole genome shotgun (WGS) entry which is preliminary data.</text>
</comment>
<dbReference type="AlphaFoldDB" id="A0A134BAG5"/>
<evidence type="ECO:0000256" key="1">
    <source>
        <dbReference type="ARBA" id="ARBA00022737"/>
    </source>
</evidence>
<protein>
    <submittedName>
        <fullName evidence="6">Tetratricopeptide repeat protein</fullName>
    </submittedName>
</protein>
<dbReference type="SUPFAM" id="SSF48452">
    <property type="entry name" value="TPR-like"/>
    <property type="match status" value="2"/>
</dbReference>
<dbReference type="Pfam" id="PF13432">
    <property type="entry name" value="TPR_16"/>
    <property type="match status" value="1"/>
</dbReference>
<reference evidence="7" key="1">
    <citation type="submission" date="2016-01" db="EMBL/GenBank/DDBJ databases">
        <authorList>
            <person name="Mitreva M."/>
            <person name="Pepin K.H."/>
            <person name="Mihindukulasuriya K.A."/>
            <person name="Fulton R."/>
            <person name="Fronick C."/>
            <person name="O'Laughlin M."/>
            <person name="Miner T."/>
            <person name="Herter B."/>
            <person name="Rosa B.A."/>
            <person name="Cordes M."/>
            <person name="Tomlinson C."/>
            <person name="Wollam A."/>
            <person name="Palsikar V.B."/>
            <person name="Mardis E.R."/>
            <person name="Wilson R.K."/>
        </authorList>
    </citation>
    <scope>NUCLEOTIDE SEQUENCE [LARGE SCALE GENOMIC DNA]</scope>
    <source>
        <strain evidence="7">KA00683</strain>
    </source>
</reference>
<evidence type="ECO:0000256" key="4">
    <source>
        <dbReference type="SAM" id="MobiDB-lite"/>
    </source>
</evidence>
<dbReference type="PROSITE" id="PS50005">
    <property type="entry name" value="TPR"/>
    <property type="match status" value="1"/>
</dbReference>
<keyword evidence="5" id="KW-0732">Signal</keyword>